<reference evidence="3 4" key="1">
    <citation type="submission" date="2023-11" db="EMBL/GenBank/DDBJ databases">
        <title>Halocaridina rubra genome assembly.</title>
        <authorList>
            <person name="Smith C."/>
        </authorList>
    </citation>
    <scope>NUCLEOTIDE SEQUENCE [LARGE SCALE GENOMIC DNA]</scope>
    <source>
        <strain evidence="3">EP-1</strain>
        <tissue evidence="3">Whole</tissue>
    </source>
</reference>
<keyword evidence="2" id="KW-0812">Transmembrane</keyword>
<dbReference type="Proteomes" id="UP001381693">
    <property type="component" value="Unassembled WGS sequence"/>
</dbReference>
<evidence type="ECO:0000256" key="1">
    <source>
        <dbReference type="SAM" id="MobiDB-lite"/>
    </source>
</evidence>
<dbReference type="AlphaFoldDB" id="A0AAN8X9P5"/>
<keyword evidence="4" id="KW-1185">Reference proteome</keyword>
<proteinExistence type="predicted"/>
<keyword evidence="2" id="KW-0472">Membrane</keyword>
<gene>
    <name evidence="3" type="ORF">SK128_003491</name>
</gene>
<name>A0AAN8X9P5_HALRR</name>
<evidence type="ECO:0000313" key="4">
    <source>
        <dbReference type="Proteomes" id="UP001381693"/>
    </source>
</evidence>
<protein>
    <submittedName>
        <fullName evidence="3">Uncharacterized protein</fullName>
    </submittedName>
</protein>
<accession>A0AAN8X9P5</accession>
<feature type="transmembrane region" description="Helical" evidence="2">
    <location>
        <begin position="97"/>
        <end position="122"/>
    </location>
</feature>
<dbReference type="EMBL" id="JAXCGZ010007655">
    <property type="protein sequence ID" value="KAK7078821.1"/>
    <property type="molecule type" value="Genomic_DNA"/>
</dbReference>
<feature type="region of interest" description="Disordered" evidence="1">
    <location>
        <begin position="1"/>
        <end position="20"/>
    </location>
</feature>
<organism evidence="3 4">
    <name type="scientific">Halocaridina rubra</name>
    <name type="common">Hawaiian red shrimp</name>
    <dbReference type="NCBI Taxonomy" id="373956"/>
    <lineage>
        <taxon>Eukaryota</taxon>
        <taxon>Metazoa</taxon>
        <taxon>Ecdysozoa</taxon>
        <taxon>Arthropoda</taxon>
        <taxon>Crustacea</taxon>
        <taxon>Multicrustacea</taxon>
        <taxon>Malacostraca</taxon>
        <taxon>Eumalacostraca</taxon>
        <taxon>Eucarida</taxon>
        <taxon>Decapoda</taxon>
        <taxon>Pleocyemata</taxon>
        <taxon>Caridea</taxon>
        <taxon>Atyoidea</taxon>
        <taxon>Atyidae</taxon>
        <taxon>Halocaridina</taxon>
    </lineage>
</organism>
<comment type="caution">
    <text evidence="3">The sequence shown here is derived from an EMBL/GenBank/DDBJ whole genome shotgun (WGS) entry which is preliminary data.</text>
</comment>
<keyword evidence="2" id="KW-1133">Transmembrane helix</keyword>
<evidence type="ECO:0000313" key="3">
    <source>
        <dbReference type="EMBL" id="KAK7078821.1"/>
    </source>
</evidence>
<feature type="region of interest" description="Disordered" evidence="1">
    <location>
        <begin position="126"/>
        <end position="151"/>
    </location>
</feature>
<sequence length="285" mass="31915">MTGPSTFTLQHSESTGRPQEESIFNISTLGTGNSLFKYIIGQDDTSSSELFRISKSADKNTELLEDWTLPHGFLNIGEDSPRMFYTQDSTSKCPAPIGFSVFSFLSFMMIVLNTVVSAVNVINNNNNNNNNNDNNNNNENNNNNNNNLNLNQVMDNNTEKRSLRGITERKKGVDHTHERTARQMNEDFDYAKSENTSNEDTLQELRERIRQSPWDMRLGMLPNLPGCGCGLDNLDLVPTTLNIISNWAVQASAVVSPTFVGKNSGTLSVVLFLQWTKDSYTVELL</sequence>
<evidence type="ECO:0000256" key="2">
    <source>
        <dbReference type="SAM" id="Phobius"/>
    </source>
</evidence>